<evidence type="ECO:0000259" key="1">
    <source>
        <dbReference type="Pfam" id="PF08281"/>
    </source>
</evidence>
<dbReference type="Gene3D" id="1.10.10.10">
    <property type="entry name" value="Winged helix-like DNA-binding domain superfamily/Winged helix DNA-binding domain"/>
    <property type="match status" value="1"/>
</dbReference>
<dbReference type="Proteomes" id="UP000197361">
    <property type="component" value="Unassembled WGS sequence"/>
</dbReference>
<dbReference type="InterPro" id="IPR036388">
    <property type="entry name" value="WH-like_DNA-bd_sf"/>
</dbReference>
<reference evidence="2 3" key="1">
    <citation type="journal article" date="2010" name="Int. J. Syst. Evol. Microbiol.">
        <title>Sphingopyxis bauzanensis sp. nov., a psychrophilic bacterium isolated from soil.</title>
        <authorList>
            <person name="Zhang D.C."/>
            <person name="Liu H.C."/>
            <person name="Xin Y.H."/>
            <person name="Zhou Y.G."/>
            <person name="Schinner F."/>
            <person name="Margesin R."/>
        </authorList>
    </citation>
    <scope>NUCLEOTIDE SEQUENCE [LARGE SCALE GENOMIC DNA]</scope>
    <source>
        <strain evidence="2 3">DSM 22271</strain>
    </source>
</reference>
<feature type="domain" description="RNA polymerase sigma factor 70 region 4 type 2" evidence="1">
    <location>
        <begin position="29"/>
        <end position="73"/>
    </location>
</feature>
<dbReference type="GO" id="GO:0003677">
    <property type="term" value="F:DNA binding"/>
    <property type="evidence" value="ECO:0007669"/>
    <property type="project" value="InterPro"/>
</dbReference>
<dbReference type="GO" id="GO:0016987">
    <property type="term" value="F:sigma factor activity"/>
    <property type="evidence" value="ECO:0007669"/>
    <property type="project" value="InterPro"/>
</dbReference>
<keyword evidence="3" id="KW-1185">Reference proteome</keyword>
<dbReference type="AlphaFoldDB" id="A0A246JIF5"/>
<evidence type="ECO:0000313" key="2">
    <source>
        <dbReference type="EMBL" id="OWQ92355.1"/>
    </source>
</evidence>
<gene>
    <name evidence="2" type="ORF">CDQ92_20455</name>
</gene>
<protein>
    <recommendedName>
        <fullName evidence="1">RNA polymerase sigma factor 70 region 4 type 2 domain-containing protein</fullName>
    </recommendedName>
</protein>
<accession>A0A246JIF5</accession>
<proteinExistence type="predicted"/>
<dbReference type="GO" id="GO:0006352">
    <property type="term" value="P:DNA-templated transcription initiation"/>
    <property type="evidence" value="ECO:0007669"/>
    <property type="project" value="InterPro"/>
</dbReference>
<dbReference type="InterPro" id="IPR013249">
    <property type="entry name" value="RNA_pol_sigma70_r4_t2"/>
</dbReference>
<dbReference type="EMBL" id="NISK01000011">
    <property type="protein sequence ID" value="OWQ92355.1"/>
    <property type="molecule type" value="Genomic_DNA"/>
</dbReference>
<sequence>MVMRWRIWRRREPRRRPLAAPGDVRIARAEAAIAGLPELTREVFFMHRFDDLSYERIARRQGIDVKEVEGHIAATLIAVRCALKDLD</sequence>
<evidence type="ECO:0000313" key="3">
    <source>
        <dbReference type="Proteomes" id="UP000197361"/>
    </source>
</evidence>
<dbReference type="InterPro" id="IPR013324">
    <property type="entry name" value="RNA_pol_sigma_r3/r4-like"/>
</dbReference>
<dbReference type="Pfam" id="PF08281">
    <property type="entry name" value="Sigma70_r4_2"/>
    <property type="match status" value="1"/>
</dbReference>
<comment type="caution">
    <text evidence="2">The sequence shown here is derived from an EMBL/GenBank/DDBJ whole genome shotgun (WGS) entry which is preliminary data.</text>
</comment>
<organism evidence="2 3">
    <name type="scientific">Sphingopyxis bauzanensis</name>
    <dbReference type="NCBI Taxonomy" id="651663"/>
    <lineage>
        <taxon>Bacteria</taxon>
        <taxon>Pseudomonadati</taxon>
        <taxon>Pseudomonadota</taxon>
        <taxon>Alphaproteobacteria</taxon>
        <taxon>Sphingomonadales</taxon>
        <taxon>Sphingomonadaceae</taxon>
        <taxon>Sphingopyxis</taxon>
    </lineage>
</organism>
<name>A0A246JIF5_9SPHN</name>
<dbReference type="SUPFAM" id="SSF88659">
    <property type="entry name" value="Sigma3 and sigma4 domains of RNA polymerase sigma factors"/>
    <property type="match status" value="1"/>
</dbReference>